<comment type="caution">
    <text evidence="1">The sequence shown here is derived from an EMBL/GenBank/DDBJ whole genome shotgun (WGS) entry which is preliminary data.</text>
</comment>
<protein>
    <submittedName>
        <fullName evidence="1">Uncharacterized protein</fullName>
    </submittedName>
</protein>
<name>A0ABT8K651_9MICO</name>
<evidence type="ECO:0000313" key="1">
    <source>
        <dbReference type="EMBL" id="MDN4612955.1"/>
    </source>
</evidence>
<reference evidence="1" key="1">
    <citation type="submission" date="2023-06" db="EMBL/GenBank/DDBJ databases">
        <title>MT1 and MT2 Draft Genomes of Novel Species.</title>
        <authorList>
            <person name="Venkateswaran K."/>
        </authorList>
    </citation>
    <scope>NUCLEOTIDE SEQUENCE</scope>
    <source>
        <strain evidence="1">F6_8S_P_1B</strain>
    </source>
</reference>
<gene>
    <name evidence="1" type="ORF">P5G50_00705</name>
</gene>
<dbReference type="Proteomes" id="UP001174208">
    <property type="component" value="Unassembled WGS sequence"/>
</dbReference>
<accession>A0ABT8K651</accession>
<evidence type="ECO:0000313" key="2">
    <source>
        <dbReference type="Proteomes" id="UP001174208"/>
    </source>
</evidence>
<organism evidence="1 2">
    <name type="scientific">Leifsonia williamsii</name>
    <dbReference type="NCBI Taxonomy" id="3035919"/>
    <lineage>
        <taxon>Bacteria</taxon>
        <taxon>Bacillati</taxon>
        <taxon>Actinomycetota</taxon>
        <taxon>Actinomycetes</taxon>
        <taxon>Micrococcales</taxon>
        <taxon>Microbacteriaceae</taxon>
        <taxon>Leifsonia</taxon>
    </lineage>
</organism>
<keyword evidence="2" id="KW-1185">Reference proteome</keyword>
<dbReference type="RefSeq" id="WP_301209773.1">
    <property type="nucleotide sequence ID" value="NZ_JAROCF010000001.1"/>
</dbReference>
<dbReference type="EMBL" id="JAROCF010000001">
    <property type="protein sequence ID" value="MDN4612955.1"/>
    <property type="molecule type" value="Genomic_DNA"/>
</dbReference>
<proteinExistence type="predicted"/>
<sequence>MTPLMHGDGVLDGTPGGSATYFLGPVDGRYLVFQVAPNASGARTVEQIATSDKPSIIDYCD</sequence>